<dbReference type="InterPro" id="IPR050678">
    <property type="entry name" value="DNA_Partitioning_ATPase"/>
</dbReference>
<dbReference type="InterPro" id="IPR027417">
    <property type="entry name" value="P-loop_NTPase"/>
</dbReference>
<dbReference type="AlphaFoldDB" id="A0A8J3EL55"/>
<dbReference type="Gene3D" id="3.40.50.300">
    <property type="entry name" value="P-loop containing nucleotide triphosphate hydrolases"/>
    <property type="match status" value="1"/>
</dbReference>
<name>A0A8J3EL55_9BACL</name>
<reference evidence="2" key="2">
    <citation type="submission" date="2020-09" db="EMBL/GenBank/DDBJ databases">
        <authorList>
            <person name="Sun Q."/>
            <person name="Zhou Y."/>
        </authorList>
    </citation>
    <scope>NUCLEOTIDE SEQUENCE</scope>
    <source>
        <strain evidence="2">CGMCC 1.12777</strain>
    </source>
</reference>
<dbReference type="PANTHER" id="PTHR13696:SF99">
    <property type="entry name" value="COBYRINIC ACID AC-DIAMIDE SYNTHASE"/>
    <property type="match status" value="1"/>
</dbReference>
<dbReference type="Proteomes" id="UP000656813">
    <property type="component" value="Unassembled WGS sequence"/>
</dbReference>
<accession>A0A8J3EL55</accession>
<dbReference type="EMBL" id="BMFV01000005">
    <property type="protein sequence ID" value="GGH77619.1"/>
    <property type="molecule type" value="Genomic_DNA"/>
</dbReference>
<dbReference type="Gene3D" id="3.40.50.10850">
    <property type="entry name" value="Ntrc-like two-domain protein"/>
    <property type="match status" value="1"/>
</dbReference>
<feature type="domain" description="AAA" evidence="1">
    <location>
        <begin position="128"/>
        <end position="289"/>
    </location>
</feature>
<evidence type="ECO:0000259" key="1">
    <source>
        <dbReference type="Pfam" id="PF13614"/>
    </source>
</evidence>
<evidence type="ECO:0000313" key="2">
    <source>
        <dbReference type="EMBL" id="GGH77619.1"/>
    </source>
</evidence>
<dbReference type="SUPFAM" id="SSF52540">
    <property type="entry name" value="P-loop containing nucleoside triphosphate hydrolases"/>
    <property type="match status" value="1"/>
</dbReference>
<dbReference type="PANTHER" id="PTHR13696">
    <property type="entry name" value="P-LOOP CONTAINING NUCLEOSIDE TRIPHOSPHATE HYDROLASE"/>
    <property type="match status" value="1"/>
</dbReference>
<dbReference type="Pfam" id="PF13614">
    <property type="entry name" value="AAA_31"/>
    <property type="match status" value="1"/>
</dbReference>
<keyword evidence="3" id="KW-1185">Reference proteome</keyword>
<comment type="caution">
    <text evidence="2">The sequence shown here is derived from an EMBL/GenBank/DDBJ whole genome shotgun (WGS) entry which is preliminary data.</text>
</comment>
<dbReference type="RefSeq" id="WP_188496279.1">
    <property type="nucleotide sequence ID" value="NZ_BMFV01000005.1"/>
</dbReference>
<sequence>MKKLKLMMADTDADYMESVAVYLRSSHEGVKFDVKLFSTSENVSHYLSNHEQIDILLIAPELLTQELPIQHVGLVLMLEDERIARYDSTFIRIFKYQPLNKLISDILSHYYDENGKIQSFHYEMGRTKVLSMYSASGGVGKTTLAISLARQLALADKKVFYLNLELINSTSLYLTSLDDQPSTQILYHVKTSKDQLVSKIESLKKYSADMKVEYFDLAINPEEMLDLTEEDVNTLVSGLLETKHYDFIIIDGDDSLDPRMQAALNVSDFILWVLNNERQSFFKTEELMKQGKVFFEKEAELGEKLLFILNQFTGTLAEEFKIASLPIKEYTPFIPEWKQLRSGTQLLSTPLFSEDFLHHLGVQTTAQGGVFYGQ</sequence>
<reference evidence="2" key="1">
    <citation type="journal article" date="2014" name="Int. J. Syst. Evol. Microbiol.">
        <title>Complete genome sequence of Corynebacterium casei LMG S-19264T (=DSM 44701T), isolated from a smear-ripened cheese.</title>
        <authorList>
            <consortium name="US DOE Joint Genome Institute (JGI-PGF)"/>
            <person name="Walter F."/>
            <person name="Albersmeier A."/>
            <person name="Kalinowski J."/>
            <person name="Ruckert C."/>
        </authorList>
    </citation>
    <scope>NUCLEOTIDE SEQUENCE</scope>
    <source>
        <strain evidence="2">CGMCC 1.12777</strain>
    </source>
</reference>
<evidence type="ECO:0000313" key="3">
    <source>
        <dbReference type="Proteomes" id="UP000656813"/>
    </source>
</evidence>
<organism evidence="2 3">
    <name type="scientific">Pullulanibacillus pueri</name>
    <dbReference type="NCBI Taxonomy" id="1437324"/>
    <lineage>
        <taxon>Bacteria</taxon>
        <taxon>Bacillati</taxon>
        <taxon>Bacillota</taxon>
        <taxon>Bacilli</taxon>
        <taxon>Bacillales</taxon>
        <taxon>Sporolactobacillaceae</taxon>
        <taxon>Pullulanibacillus</taxon>
    </lineage>
</organism>
<proteinExistence type="predicted"/>
<dbReference type="InterPro" id="IPR025669">
    <property type="entry name" value="AAA_dom"/>
</dbReference>
<gene>
    <name evidence="2" type="ORF">GCM10007096_09780</name>
</gene>
<protein>
    <recommendedName>
        <fullName evidence="1">AAA domain-containing protein</fullName>
    </recommendedName>
</protein>